<dbReference type="AlphaFoldDB" id="A0A3A1URT0"/>
<evidence type="ECO:0000313" key="2">
    <source>
        <dbReference type="Proteomes" id="UP000266482"/>
    </source>
</evidence>
<dbReference type="PROSITE" id="PS51257">
    <property type="entry name" value="PROKAR_LIPOPROTEIN"/>
    <property type="match status" value="1"/>
</dbReference>
<keyword evidence="2" id="KW-1185">Reference proteome</keyword>
<dbReference type="RefSeq" id="WP_119600940.1">
    <property type="nucleotide sequence ID" value="NZ_QXQA01000011.1"/>
</dbReference>
<protein>
    <submittedName>
        <fullName evidence="1">Uncharacterized protein</fullName>
    </submittedName>
</protein>
<dbReference type="EMBL" id="QXQA01000011">
    <property type="protein sequence ID" value="RIX51207.1"/>
    <property type="molecule type" value="Genomic_DNA"/>
</dbReference>
<name>A0A3A1URT0_9BACL</name>
<proteinExistence type="predicted"/>
<dbReference type="Proteomes" id="UP000266482">
    <property type="component" value="Unassembled WGS sequence"/>
</dbReference>
<dbReference type="OrthoDB" id="2594673at2"/>
<sequence>MRNTFVIFLLILILMSACSKEKEFVPETYYHYSGEMISLINQHGNEYAEKDGILYTLMLLKFRPQEPGFEKFLEQYSQHPGKEGHVVLTKRTKIYEQDNDSSKTTIPISTLMAAVKPVFSEDYPDIEMWVAPFKANPYDVEAIEVILKR</sequence>
<accession>A0A3A1URT0</accession>
<comment type="caution">
    <text evidence="1">The sequence shown here is derived from an EMBL/GenBank/DDBJ whole genome shotgun (WGS) entry which is preliminary data.</text>
</comment>
<evidence type="ECO:0000313" key="1">
    <source>
        <dbReference type="EMBL" id="RIX51207.1"/>
    </source>
</evidence>
<gene>
    <name evidence="1" type="ORF">D3P08_17170</name>
</gene>
<organism evidence="1 2">
    <name type="scientific">Paenibacillus nanensis</name>
    <dbReference type="NCBI Taxonomy" id="393251"/>
    <lineage>
        <taxon>Bacteria</taxon>
        <taxon>Bacillati</taxon>
        <taxon>Bacillota</taxon>
        <taxon>Bacilli</taxon>
        <taxon>Bacillales</taxon>
        <taxon>Paenibacillaceae</taxon>
        <taxon>Paenibacillus</taxon>
    </lineage>
</organism>
<reference evidence="1 2" key="1">
    <citation type="submission" date="2018-09" db="EMBL/GenBank/DDBJ databases">
        <title>Paenibacillus aracenensis nov. sp. isolated from a cave in southern Spain.</title>
        <authorList>
            <person name="Jurado V."/>
            <person name="Gutierrez-Patricio S."/>
            <person name="Gonzalez-Pimentel J.L."/>
            <person name="Miller A.Z."/>
            <person name="Laiz L."/>
            <person name="Saiz-Jimenez C."/>
        </authorList>
    </citation>
    <scope>NUCLEOTIDE SEQUENCE [LARGE SCALE GENOMIC DNA]</scope>
    <source>
        <strain evidence="1 2">DSM 22867</strain>
    </source>
</reference>